<protein>
    <recommendedName>
        <fullName evidence="1">Carboxylesterase type B domain-containing protein</fullName>
    </recommendedName>
</protein>
<evidence type="ECO:0000259" key="1">
    <source>
        <dbReference type="Pfam" id="PF00135"/>
    </source>
</evidence>
<dbReference type="InterPro" id="IPR029058">
    <property type="entry name" value="AB_hydrolase_fold"/>
</dbReference>
<accession>A0A364LBR6</accession>
<dbReference type="GeneID" id="63798480"/>
<name>A0A364LBR6_TALAM</name>
<organism evidence="2 3">
    <name type="scientific">Talaromyces amestolkiae</name>
    <dbReference type="NCBI Taxonomy" id="1196081"/>
    <lineage>
        <taxon>Eukaryota</taxon>
        <taxon>Fungi</taxon>
        <taxon>Dikarya</taxon>
        <taxon>Ascomycota</taxon>
        <taxon>Pezizomycotina</taxon>
        <taxon>Eurotiomycetes</taxon>
        <taxon>Eurotiomycetidae</taxon>
        <taxon>Eurotiales</taxon>
        <taxon>Trichocomaceae</taxon>
        <taxon>Talaromyces</taxon>
        <taxon>Talaromyces sect. Talaromyces</taxon>
    </lineage>
</organism>
<dbReference type="RefSeq" id="XP_040737768.1">
    <property type="nucleotide sequence ID" value="XM_040882163.1"/>
</dbReference>
<dbReference type="Gene3D" id="3.40.50.1820">
    <property type="entry name" value="alpha/beta hydrolase"/>
    <property type="match status" value="1"/>
</dbReference>
<evidence type="ECO:0000313" key="2">
    <source>
        <dbReference type="EMBL" id="RAO73254.1"/>
    </source>
</evidence>
<dbReference type="EMBL" id="MIKG01000023">
    <property type="protein sequence ID" value="RAO73254.1"/>
    <property type="molecule type" value="Genomic_DNA"/>
</dbReference>
<proteinExistence type="predicted"/>
<dbReference type="PANTHER" id="PTHR43142">
    <property type="entry name" value="CARBOXYLIC ESTER HYDROLASE"/>
    <property type="match status" value="1"/>
</dbReference>
<comment type="caution">
    <text evidence="2">The sequence shown here is derived from an EMBL/GenBank/DDBJ whole genome shotgun (WGS) entry which is preliminary data.</text>
</comment>
<feature type="domain" description="Carboxylesterase type B" evidence="1">
    <location>
        <begin position="10"/>
        <end position="497"/>
    </location>
</feature>
<keyword evidence="3" id="KW-1185">Reference proteome</keyword>
<gene>
    <name evidence="2" type="ORF">BHQ10_009266</name>
</gene>
<dbReference type="AlphaFoldDB" id="A0A364LBR6"/>
<dbReference type="InterPro" id="IPR002018">
    <property type="entry name" value="CarbesteraseB"/>
</dbReference>
<dbReference type="STRING" id="1196081.A0A364LBR6"/>
<dbReference type="Pfam" id="PF00135">
    <property type="entry name" value="COesterase"/>
    <property type="match status" value="1"/>
</dbReference>
<evidence type="ECO:0000313" key="3">
    <source>
        <dbReference type="Proteomes" id="UP000249363"/>
    </source>
</evidence>
<dbReference type="Proteomes" id="UP000249363">
    <property type="component" value="Unassembled WGS sequence"/>
</dbReference>
<dbReference type="OrthoDB" id="3200163at2759"/>
<reference evidence="2 3" key="1">
    <citation type="journal article" date="2017" name="Biotechnol. Biofuels">
        <title>Differential beta-glucosidase expression as a function of carbon source availability in Talaromyces amestolkiae: a genomic and proteomic approach.</title>
        <authorList>
            <person name="de Eugenio L.I."/>
            <person name="Mendez-Liter J.A."/>
            <person name="Nieto-Dominguez M."/>
            <person name="Alonso L."/>
            <person name="Gil-Munoz J."/>
            <person name="Barriuso J."/>
            <person name="Prieto A."/>
            <person name="Martinez M.J."/>
        </authorList>
    </citation>
    <scope>NUCLEOTIDE SEQUENCE [LARGE SCALE GENOMIC DNA]</scope>
    <source>
        <strain evidence="2 3">CIB</strain>
    </source>
</reference>
<dbReference type="SUPFAM" id="SSF53474">
    <property type="entry name" value="alpha/beta-Hydrolases"/>
    <property type="match status" value="1"/>
</dbReference>
<sequence length="536" mass="59444">MPTRLVSGLGEIEGLGFSQYPNVEQYRGIPYGIVPARFRQAKLVSSWPDGKLKATQYGPLSPYPKAIIGFSLVQKRLPVQHEYAMDEMKCLNLNITCPTGEVPESGYPVAVWVHGGGNVAGTGADPGYDMSRLCDFSVKSGRPTVFVTINYRLGIFGFLASDALKEDNKAAGDEGVGNYGVRDQILAFEWVAKNIKSFGGDPSRITAVGQSAGSIDIHMNMVSDIFSSRLPFHQAILQSGVCPLTVRDLHYQNNRFNKILEFFGIDTSLPYNKQIEILRGIDTDKLLTSYAALGSPVPSWQGTVDEYYLKILPKYSTIQSQQYHPSIKRVLLGDVGLEGSIFEGQIRKMEWTYAKVHALAVDTLGSDTASEVLGAYGISDNDSSDLVSSLVRLVSDAEWSQAIEGFAHGFSNGPLFYYHFELGNPFPGPNHRKAHHGVDLLFPFLTYQDHLPDALKGLALNMANHWLTFIHGGDPWTSYDRTSSEEAVVMLVNEDGKEVEIREVEKSSWKTLRLTETYQDKISYFALRLRGEDKNT</sequence>
<dbReference type="PANTHER" id="PTHR43142:SF5">
    <property type="entry name" value="CARBOXYLIC ESTER HYDROLASE"/>
    <property type="match status" value="1"/>
</dbReference>